<dbReference type="NCBIfam" id="TIGR01470">
    <property type="entry name" value="cysG_Nterm"/>
    <property type="match status" value="1"/>
</dbReference>
<dbReference type="Pfam" id="PF13241">
    <property type="entry name" value="NAD_binding_7"/>
    <property type="match status" value="1"/>
</dbReference>
<dbReference type="OrthoDB" id="9815856at2"/>
<dbReference type="SUPFAM" id="SSF53790">
    <property type="entry name" value="Tetrapyrrole methylase"/>
    <property type="match status" value="1"/>
</dbReference>
<evidence type="ECO:0000256" key="2">
    <source>
        <dbReference type="ARBA" id="ARBA00012400"/>
    </source>
</evidence>
<reference evidence="10 11" key="1">
    <citation type="submission" date="2016-08" db="EMBL/GenBank/DDBJ databases">
        <authorList>
            <person name="Seilhamer J.J."/>
        </authorList>
    </citation>
    <scope>NUCLEOTIDE SEQUENCE [LARGE SCALE GENOMIC DNA]</scope>
    <source>
        <strain evidence="10 11">CFBP4641</strain>
    </source>
</reference>
<dbReference type="EC" id="1.3.1.76" evidence="2"/>
<dbReference type="InterPro" id="IPR028281">
    <property type="entry name" value="Sirohaem_synthase_central"/>
</dbReference>
<feature type="domain" description="Tetrapyrrole methylase" evidence="7">
    <location>
        <begin position="219"/>
        <end position="324"/>
    </location>
</feature>
<dbReference type="Gene3D" id="3.40.1010.10">
    <property type="entry name" value="Cobalt-precorrin-4 Transmethylase, Domain 1"/>
    <property type="match status" value="1"/>
</dbReference>
<evidence type="ECO:0000313" key="11">
    <source>
        <dbReference type="Proteomes" id="UP000247346"/>
    </source>
</evidence>
<protein>
    <recommendedName>
        <fullName evidence="2">precorrin-2 dehydrogenase</fullName>
        <ecNumber evidence="2">1.3.1.76</ecNumber>
    </recommendedName>
</protein>
<evidence type="ECO:0000259" key="7">
    <source>
        <dbReference type="Pfam" id="PF00590"/>
    </source>
</evidence>
<dbReference type="InterPro" id="IPR014777">
    <property type="entry name" value="4pyrrole_Mease_sub1"/>
</dbReference>
<dbReference type="GO" id="GO:0008168">
    <property type="term" value="F:methyltransferase activity"/>
    <property type="evidence" value="ECO:0007669"/>
    <property type="project" value="InterPro"/>
</dbReference>
<dbReference type="GO" id="GO:0043115">
    <property type="term" value="F:precorrin-2 dehydrogenase activity"/>
    <property type="evidence" value="ECO:0007669"/>
    <property type="project" value="UniProtKB-EC"/>
</dbReference>
<dbReference type="AlphaFoldDB" id="A0A2P5Z4N3"/>
<evidence type="ECO:0000259" key="9">
    <source>
        <dbReference type="Pfam" id="PF14824"/>
    </source>
</evidence>
<dbReference type="InterPro" id="IPR000878">
    <property type="entry name" value="4pyrrol_Mease"/>
</dbReference>
<sequence length="327" mass="35120">MPLYPLFADLAGRRVLVVGGGEVAMRKIEALLHAGADVLVYAHALNPTVAQWLAQGRLQRADGAFDPQWLDAAWLVVAATDDDAFNRQLAEQAGARRKWVNVVDDAALSTFQVPAIIDRDPLLIAISSSGAAPMLARRLRERWETELDHSYAELAQLFARHRAAIRAHLPDLPQRRRWFEQVLEGPVQTLLQSGQREAAEQAFADSLNRSDDIPRQGSVWLVGTGNGDPGALTLKALRALNQADLLLVGADVSAAVLSLARRDASRQPLPDDPAAHLALLIERAHAGQRVVSLLPGDAFRQAPHAALAAQLAAAGIACEVVPGVAPG</sequence>
<dbReference type="Gene3D" id="3.40.50.720">
    <property type="entry name" value="NAD(P)-binding Rossmann-like Domain"/>
    <property type="match status" value="1"/>
</dbReference>
<evidence type="ECO:0000256" key="1">
    <source>
        <dbReference type="ARBA" id="ARBA00005010"/>
    </source>
</evidence>
<accession>A0A2P5Z4N3</accession>
<name>A0A2P5Z4N3_9XANT</name>
<dbReference type="InterPro" id="IPR037115">
    <property type="entry name" value="Sirohaem_synt_dimer_dom_sf"/>
</dbReference>
<evidence type="ECO:0000313" key="10">
    <source>
        <dbReference type="EMBL" id="PPU82811.1"/>
    </source>
</evidence>
<dbReference type="GO" id="GO:0004325">
    <property type="term" value="F:ferrochelatase activity"/>
    <property type="evidence" value="ECO:0007669"/>
    <property type="project" value="InterPro"/>
</dbReference>
<keyword evidence="4" id="KW-0520">NAD</keyword>
<dbReference type="GeneID" id="93880542"/>
<evidence type="ECO:0000256" key="3">
    <source>
        <dbReference type="ARBA" id="ARBA00023002"/>
    </source>
</evidence>
<dbReference type="PANTHER" id="PTHR35330:SF1">
    <property type="entry name" value="SIROHEME BIOSYNTHESIS PROTEIN MET8"/>
    <property type="match status" value="1"/>
</dbReference>
<dbReference type="GO" id="GO:0019354">
    <property type="term" value="P:siroheme biosynthetic process"/>
    <property type="evidence" value="ECO:0007669"/>
    <property type="project" value="UniProtKB-UniPathway"/>
</dbReference>
<keyword evidence="3" id="KW-0560">Oxidoreductase</keyword>
<dbReference type="InterPro" id="IPR028161">
    <property type="entry name" value="Met8-like"/>
</dbReference>
<evidence type="ECO:0000259" key="8">
    <source>
        <dbReference type="Pfam" id="PF10414"/>
    </source>
</evidence>
<dbReference type="Gene3D" id="1.10.8.210">
    <property type="entry name" value="Sirohaem synthase, dimerisation domain"/>
    <property type="match status" value="1"/>
</dbReference>
<evidence type="ECO:0000256" key="5">
    <source>
        <dbReference type="ARBA" id="ARBA00023244"/>
    </source>
</evidence>
<dbReference type="InterPro" id="IPR035996">
    <property type="entry name" value="4pyrrol_Methylase_sf"/>
</dbReference>
<dbReference type="EMBL" id="MDEK01000007">
    <property type="protein sequence ID" value="PPU82811.1"/>
    <property type="molecule type" value="Genomic_DNA"/>
</dbReference>
<dbReference type="STRING" id="56458.SB85_16365"/>
<proteinExistence type="predicted"/>
<dbReference type="SUPFAM" id="SSF75615">
    <property type="entry name" value="Siroheme synthase middle domains-like"/>
    <property type="match status" value="1"/>
</dbReference>
<dbReference type="UniPathway" id="UPA00262">
    <property type="reaction ID" value="UER00222"/>
</dbReference>
<comment type="pathway">
    <text evidence="1">Porphyrin-containing compound metabolism; siroheme biosynthesis; sirohydrochlorin from precorrin-2: step 1/1.</text>
</comment>
<dbReference type="InterPro" id="IPR019478">
    <property type="entry name" value="Sirohaem_synthase_dimer_dom"/>
</dbReference>
<evidence type="ECO:0000256" key="4">
    <source>
        <dbReference type="ARBA" id="ARBA00023027"/>
    </source>
</evidence>
<dbReference type="RefSeq" id="WP_010341048.1">
    <property type="nucleotide sequence ID" value="NZ_CP132343.1"/>
</dbReference>
<feature type="domain" description="Siroheme synthase central" evidence="9">
    <location>
        <begin position="119"/>
        <end position="142"/>
    </location>
</feature>
<organism evidence="10 11">
    <name type="scientific">Xanthomonas sacchari</name>
    <dbReference type="NCBI Taxonomy" id="56458"/>
    <lineage>
        <taxon>Bacteria</taxon>
        <taxon>Pseudomonadati</taxon>
        <taxon>Pseudomonadota</taxon>
        <taxon>Gammaproteobacteria</taxon>
        <taxon>Lysobacterales</taxon>
        <taxon>Lysobacteraceae</taxon>
        <taxon>Xanthomonas</taxon>
    </lineage>
</organism>
<comment type="caution">
    <text evidence="10">The sequence shown here is derived from an EMBL/GenBank/DDBJ whole genome shotgun (WGS) entry which is preliminary data.</text>
</comment>
<evidence type="ECO:0000256" key="6">
    <source>
        <dbReference type="ARBA" id="ARBA00047561"/>
    </source>
</evidence>
<gene>
    <name evidence="10" type="ORF">XsacCFBP4641_09120</name>
</gene>
<keyword evidence="5" id="KW-0627">Porphyrin biosynthesis</keyword>
<dbReference type="Pfam" id="PF10414">
    <property type="entry name" value="CysG_dimeriser"/>
    <property type="match status" value="1"/>
</dbReference>
<comment type="catalytic activity">
    <reaction evidence="6">
        <text>precorrin-2 + NAD(+) = sirohydrochlorin + NADH + 2 H(+)</text>
        <dbReference type="Rhea" id="RHEA:15613"/>
        <dbReference type="ChEBI" id="CHEBI:15378"/>
        <dbReference type="ChEBI" id="CHEBI:57540"/>
        <dbReference type="ChEBI" id="CHEBI:57945"/>
        <dbReference type="ChEBI" id="CHEBI:58351"/>
        <dbReference type="ChEBI" id="CHEBI:58827"/>
        <dbReference type="EC" id="1.3.1.76"/>
    </reaction>
</comment>
<dbReference type="InterPro" id="IPR006367">
    <property type="entry name" value="Sirohaem_synthase_N"/>
</dbReference>
<dbReference type="Gene3D" id="3.30.160.110">
    <property type="entry name" value="Siroheme synthase, domain 2"/>
    <property type="match status" value="1"/>
</dbReference>
<dbReference type="Pfam" id="PF14824">
    <property type="entry name" value="Sirohm_synth_M"/>
    <property type="match status" value="1"/>
</dbReference>
<dbReference type="Pfam" id="PF00590">
    <property type="entry name" value="TP_methylase"/>
    <property type="match status" value="1"/>
</dbReference>
<dbReference type="Proteomes" id="UP000247346">
    <property type="component" value="Unassembled WGS sequence"/>
</dbReference>
<dbReference type="PANTHER" id="PTHR35330">
    <property type="entry name" value="SIROHEME BIOSYNTHESIS PROTEIN MET8"/>
    <property type="match status" value="1"/>
</dbReference>
<feature type="domain" description="Sirohaem synthase dimerisation" evidence="8">
    <location>
        <begin position="150"/>
        <end position="207"/>
    </location>
</feature>
<dbReference type="InterPro" id="IPR036291">
    <property type="entry name" value="NAD(P)-bd_dom_sf"/>
</dbReference>
<dbReference type="SUPFAM" id="SSF51735">
    <property type="entry name" value="NAD(P)-binding Rossmann-fold domains"/>
    <property type="match status" value="1"/>
</dbReference>